<dbReference type="InterPro" id="IPR036388">
    <property type="entry name" value="WH-like_DNA-bd_sf"/>
</dbReference>
<reference evidence="2 3" key="1">
    <citation type="submission" date="2018-01" db="EMBL/GenBank/DDBJ databases">
        <title>Genomic Encyclopedia of Archaeal and Bacterial Type Strains, Phase II (KMG-II): from individual species to whole genera.</title>
        <authorList>
            <person name="Goeker M."/>
        </authorList>
    </citation>
    <scope>NUCLEOTIDE SEQUENCE [LARGE SCALE GENOMIC DNA]</scope>
    <source>
        <strain evidence="2 3">DSM 12048</strain>
    </source>
</reference>
<dbReference type="Proteomes" id="UP000239736">
    <property type="component" value="Unassembled WGS sequence"/>
</dbReference>
<accession>A0A2S5JIZ4</accession>
<dbReference type="Gene3D" id="1.10.10.10">
    <property type="entry name" value="Winged helix-like DNA-binding domain superfamily/Winged helix DNA-binding domain"/>
    <property type="match status" value="1"/>
</dbReference>
<dbReference type="SUPFAM" id="SSF88659">
    <property type="entry name" value="Sigma3 and sigma4 domains of RNA polymerase sigma factors"/>
    <property type="match status" value="1"/>
</dbReference>
<gene>
    <name evidence="2" type="ORF">LV82_00694</name>
</gene>
<name>A0A2S5JIZ4_9RHOB</name>
<keyword evidence="3" id="KW-1185">Reference proteome</keyword>
<proteinExistence type="predicted"/>
<dbReference type="AlphaFoldDB" id="A0A2S5JIZ4"/>
<dbReference type="InterPro" id="IPR036567">
    <property type="entry name" value="RHF-like"/>
</dbReference>
<protein>
    <submittedName>
        <fullName evidence="2">RNA polymerase sigma factor (Sigma-70 family)</fullName>
    </submittedName>
</protein>
<dbReference type="Gene3D" id="3.30.160.100">
    <property type="entry name" value="Ribosome hibernation promotion factor-like"/>
    <property type="match status" value="1"/>
</dbReference>
<evidence type="ECO:0000313" key="2">
    <source>
        <dbReference type="EMBL" id="PPB81486.1"/>
    </source>
</evidence>
<evidence type="ECO:0000313" key="3">
    <source>
        <dbReference type="Proteomes" id="UP000239736"/>
    </source>
</evidence>
<dbReference type="EMBL" id="PRDS01000002">
    <property type="protein sequence ID" value="PPB81486.1"/>
    <property type="molecule type" value="Genomic_DNA"/>
</dbReference>
<sequence length="372" mass="42596">MKTITAFRNLDSHGELRAPEVIAEEIRQIEPRLERFRPELVRLEATVTQTRGKKRIHASLRLQLPSGVIAAQEEGFEVEPVLRKAFADLRKRLERHLAHLRHEPEFKRPARRARLGELLPPARDAAEAQRRALYFDLIEEHLDAVYDAVRRELTYLEASGRVPAGRLTVRGLVDAVILNGLETFEDRPTEFSVGDWLMKIAHRTILEEARAARRAVPEDAEPLEEAPREPAQDPTESDQEMFEFYQPDDALLLEELIADPESEDPETTLVEHETSVQLHRAMADMPALWRKVVERLDIEGDTPQQVAAFLDIEEDEVKRIADAAHDFLRQRLSEADLPEDRCTVEAIRVTLAATIRVPQPIEDRDRIQKALS</sequence>
<dbReference type="InterPro" id="IPR013324">
    <property type="entry name" value="RNA_pol_sigma_r3/r4-like"/>
</dbReference>
<dbReference type="RefSeq" id="WP_104069344.1">
    <property type="nucleotide sequence ID" value="NZ_PRDS01000002.1"/>
</dbReference>
<organism evidence="2 3">
    <name type="scientific">Albidovulum inexpectatum</name>
    <dbReference type="NCBI Taxonomy" id="196587"/>
    <lineage>
        <taxon>Bacteria</taxon>
        <taxon>Pseudomonadati</taxon>
        <taxon>Pseudomonadota</taxon>
        <taxon>Alphaproteobacteria</taxon>
        <taxon>Rhodobacterales</taxon>
        <taxon>Paracoccaceae</taxon>
        <taxon>Albidovulum</taxon>
    </lineage>
</organism>
<dbReference type="SUPFAM" id="SSF69754">
    <property type="entry name" value="Ribosome binding protein Y (YfiA homologue)"/>
    <property type="match status" value="1"/>
</dbReference>
<feature type="region of interest" description="Disordered" evidence="1">
    <location>
        <begin position="212"/>
        <end position="239"/>
    </location>
</feature>
<evidence type="ECO:0000256" key="1">
    <source>
        <dbReference type="SAM" id="MobiDB-lite"/>
    </source>
</evidence>
<comment type="caution">
    <text evidence="2">The sequence shown here is derived from an EMBL/GenBank/DDBJ whole genome shotgun (WGS) entry which is preliminary data.</text>
</comment>
<dbReference type="OrthoDB" id="7596454at2"/>